<comment type="caution">
    <text evidence="1">The sequence shown here is derived from an EMBL/GenBank/DDBJ whole genome shotgun (WGS) entry which is preliminary data.</text>
</comment>
<reference evidence="2" key="1">
    <citation type="journal article" date="2019" name="Int. J. Syst. Evol. Microbiol.">
        <title>The Global Catalogue of Microorganisms (GCM) 10K type strain sequencing project: providing services to taxonomists for standard genome sequencing and annotation.</title>
        <authorList>
            <consortium name="The Broad Institute Genomics Platform"/>
            <consortium name="The Broad Institute Genome Sequencing Center for Infectious Disease"/>
            <person name="Wu L."/>
            <person name="Ma J."/>
        </authorList>
    </citation>
    <scope>NUCLEOTIDE SEQUENCE [LARGE SCALE GENOMIC DNA]</scope>
    <source>
        <strain evidence="2">JCM 17917</strain>
    </source>
</reference>
<gene>
    <name evidence="1" type="ORF">GCM10023183_15340</name>
</gene>
<dbReference type="Proteomes" id="UP001501844">
    <property type="component" value="Unassembled WGS sequence"/>
</dbReference>
<organism evidence="1 2">
    <name type="scientific">Nibribacter koreensis</name>
    <dbReference type="NCBI Taxonomy" id="1084519"/>
    <lineage>
        <taxon>Bacteria</taxon>
        <taxon>Pseudomonadati</taxon>
        <taxon>Bacteroidota</taxon>
        <taxon>Cytophagia</taxon>
        <taxon>Cytophagales</taxon>
        <taxon>Hymenobacteraceae</taxon>
        <taxon>Nibribacter</taxon>
    </lineage>
</organism>
<keyword evidence="2" id="KW-1185">Reference proteome</keyword>
<evidence type="ECO:0000313" key="2">
    <source>
        <dbReference type="Proteomes" id="UP001501844"/>
    </source>
</evidence>
<dbReference type="EMBL" id="BAABGX010000002">
    <property type="protein sequence ID" value="GAA4303076.1"/>
    <property type="molecule type" value="Genomic_DNA"/>
</dbReference>
<evidence type="ECO:0000313" key="1">
    <source>
        <dbReference type="EMBL" id="GAA4303076.1"/>
    </source>
</evidence>
<protein>
    <submittedName>
        <fullName evidence="1">Uncharacterized protein</fullName>
    </submittedName>
</protein>
<name>A0ABP8FGD4_9BACT</name>
<proteinExistence type="predicted"/>
<accession>A0ABP8FGD4</accession>
<sequence>MLGKTALGQTAIIDKKLKLYLQSLKKNNIESYVVVEQGCQGCEIEYAPKPYPDDKVIYVLTEADNKITIQKLEKDKEHLPISLDSTSVFKMLKQRESAFTSQAQFQADAVESEKTLKFVAPHPKYYPYRTIRVNLPSFKSETKVIDQKYDVNGTLITNQKWFKPINEILEHIIRLAQ</sequence>